<dbReference type="SMART" id="SM00220">
    <property type="entry name" value="S_TKc"/>
    <property type="match status" value="1"/>
</dbReference>
<keyword evidence="4" id="KW-0547">Nucleotide-binding</keyword>
<evidence type="ECO:0000256" key="3">
    <source>
        <dbReference type="ARBA" id="ARBA00022679"/>
    </source>
</evidence>
<dbReference type="InterPro" id="IPR000719">
    <property type="entry name" value="Prot_kinase_dom"/>
</dbReference>
<keyword evidence="2" id="KW-0723">Serine/threonine-protein kinase</keyword>
<dbReference type="PANTHER" id="PTHR43289:SF6">
    <property type="entry name" value="SERINE_THREONINE-PROTEIN KINASE NEKL-3"/>
    <property type="match status" value="1"/>
</dbReference>
<dbReference type="SUPFAM" id="SSF56112">
    <property type="entry name" value="Protein kinase-like (PK-like)"/>
    <property type="match status" value="1"/>
</dbReference>
<dbReference type="PROSITE" id="PS50011">
    <property type="entry name" value="PROTEIN_KINASE_DOM"/>
    <property type="match status" value="1"/>
</dbReference>
<dbReference type="Gene3D" id="1.10.510.10">
    <property type="entry name" value="Transferase(Phosphotransferase) domain 1"/>
    <property type="match status" value="1"/>
</dbReference>
<keyword evidence="8" id="KW-0812">Transmembrane</keyword>
<reference evidence="10 11" key="1">
    <citation type="submission" date="2018-12" db="EMBL/GenBank/DDBJ databases">
        <title>Complete Genome Sequence of Glutamicibacter creatinolyticus strain LGCM259,isolated from an abscess of a 12-year-old mare in Italy.</title>
        <authorList>
            <person name="Santos R.G."/>
            <person name="Silva A.L."/>
            <person name="Seyffert N."/>
            <person name="Castro T.L.P."/>
            <person name="Attili A.R."/>
            <person name="Rifici C."/>
            <person name="Mazzullo G."/>
            <person name="Brenig B."/>
            <person name="Venanzi F."/>
            <person name="Azevedo V."/>
        </authorList>
    </citation>
    <scope>NUCLEOTIDE SEQUENCE [LARGE SCALE GENOMIC DNA]</scope>
    <source>
        <strain evidence="10 11">LGCM 259</strain>
    </source>
</reference>
<feature type="compositionally biased region" description="Basic and acidic residues" evidence="7">
    <location>
        <begin position="293"/>
        <end position="314"/>
    </location>
</feature>
<dbReference type="EMBL" id="CP034412">
    <property type="protein sequence ID" value="QCY47536.1"/>
    <property type="molecule type" value="Genomic_DNA"/>
</dbReference>
<evidence type="ECO:0000256" key="4">
    <source>
        <dbReference type="ARBA" id="ARBA00022741"/>
    </source>
</evidence>
<feature type="transmembrane region" description="Helical" evidence="8">
    <location>
        <begin position="331"/>
        <end position="352"/>
    </location>
</feature>
<evidence type="ECO:0000256" key="5">
    <source>
        <dbReference type="ARBA" id="ARBA00022777"/>
    </source>
</evidence>
<dbReference type="Pfam" id="PF00069">
    <property type="entry name" value="Pkinase"/>
    <property type="match status" value="1"/>
</dbReference>
<dbReference type="InterPro" id="IPR011009">
    <property type="entry name" value="Kinase-like_dom_sf"/>
</dbReference>
<dbReference type="KEGG" id="gcr:GcLGCM259_1818"/>
<feature type="region of interest" description="Disordered" evidence="7">
    <location>
        <begin position="519"/>
        <end position="539"/>
    </location>
</feature>
<dbReference type="GO" id="GO:0005524">
    <property type="term" value="F:ATP binding"/>
    <property type="evidence" value="ECO:0007669"/>
    <property type="project" value="UniProtKB-KW"/>
</dbReference>
<evidence type="ECO:0000259" key="9">
    <source>
        <dbReference type="PROSITE" id="PS50011"/>
    </source>
</evidence>
<dbReference type="PANTHER" id="PTHR43289">
    <property type="entry name" value="MITOGEN-ACTIVATED PROTEIN KINASE KINASE KINASE 20-RELATED"/>
    <property type="match status" value="1"/>
</dbReference>
<gene>
    <name evidence="10" type="ORF">GcLGCM259_1818</name>
</gene>
<sequence>MEYELSPFAWPECEGYLTLRSLDDAQDSRVWLVQREADQCFLVMKLACQTETLATIRQWTDGPNDQHTIKVHDTVMTNRGPALLVEYCPGGSLGQMVAARGPLPLGEVITALAPVAQSVARLHSQGLAHGDVSPNNILLSAEGMPKLCDFQEVNLLGENNHRAGTPGFIAPEAGDSPATAPDAVANGEARDVYALGACLWYLLSAKVPDPPALRAPVTLVFEDLPETVLDLLLDALHPEPTARPSADQFARSLYASGQAEPLNWTESVPAQASHLMATIHPPAPRGRRRAMRSRPERRQRLVPERPEVTQEQARRFEDRHALKPTPGGRRLIAAALLGLFMVVIAGLGVNHWQTQTDATAANGEQAPVDASRTCSIQSDAQLPPCAQSPDAVGAALLKLTHARDRAFNSGDYQALSKLYVPEAKQLGEDARVLQELKDMDLGVTGIRTRLSGIEVVARSFPDTVVLEAHSVLDPYAYRSLSSEEDVHRAQQARAERVRFELRQHTGQWLISRILARETTNGTAANGDPMSGYETGPVED</sequence>
<evidence type="ECO:0000256" key="6">
    <source>
        <dbReference type="ARBA" id="ARBA00022840"/>
    </source>
</evidence>
<keyword evidence="8" id="KW-1133">Transmembrane helix</keyword>
<evidence type="ECO:0000256" key="7">
    <source>
        <dbReference type="SAM" id="MobiDB-lite"/>
    </source>
</evidence>
<accession>A0A5B7WTV8</accession>
<proteinExistence type="predicted"/>
<evidence type="ECO:0000256" key="2">
    <source>
        <dbReference type="ARBA" id="ARBA00022527"/>
    </source>
</evidence>
<keyword evidence="3" id="KW-0808">Transferase</keyword>
<keyword evidence="6" id="KW-0067">ATP-binding</keyword>
<keyword evidence="8" id="KW-0472">Membrane</keyword>
<dbReference type="AlphaFoldDB" id="A0A5B7WTV8"/>
<evidence type="ECO:0000256" key="1">
    <source>
        <dbReference type="ARBA" id="ARBA00012513"/>
    </source>
</evidence>
<keyword evidence="5" id="KW-0418">Kinase</keyword>
<protein>
    <recommendedName>
        <fullName evidence="1">non-specific serine/threonine protein kinase</fullName>
        <ecNumber evidence="1">2.7.11.1</ecNumber>
    </recommendedName>
</protein>
<keyword evidence="11" id="KW-1185">Reference proteome</keyword>
<dbReference type="EC" id="2.7.11.1" evidence="1"/>
<dbReference type="Proteomes" id="UP000307000">
    <property type="component" value="Chromosome"/>
</dbReference>
<feature type="domain" description="Protein kinase" evidence="9">
    <location>
        <begin position="16"/>
        <end position="255"/>
    </location>
</feature>
<feature type="region of interest" description="Disordered" evidence="7">
    <location>
        <begin position="276"/>
        <end position="314"/>
    </location>
</feature>
<organism evidence="10 11">
    <name type="scientific">Glutamicibacter creatinolyticus</name>
    <dbReference type="NCBI Taxonomy" id="162496"/>
    <lineage>
        <taxon>Bacteria</taxon>
        <taxon>Bacillati</taxon>
        <taxon>Actinomycetota</taxon>
        <taxon>Actinomycetes</taxon>
        <taxon>Micrococcales</taxon>
        <taxon>Micrococcaceae</taxon>
        <taxon>Glutamicibacter</taxon>
    </lineage>
</organism>
<evidence type="ECO:0000313" key="10">
    <source>
        <dbReference type="EMBL" id="QCY47536.1"/>
    </source>
</evidence>
<evidence type="ECO:0000313" key="11">
    <source>
        <dbReference type="Proteomes" id="UP000307000"/>
    </source>
</evidence>
<name>A0A5B7WTV8_9MICC</name>
<dbReference type="GO" id="GO:0004674">
    <property type="term" value="F:protein serine/threonine kinase activity"/>
    <property type="evidence" value="ECO:0007669"/>
    <property type="project" value="UniProtKB-KW"/>
</dbReference>
<evidence type="ECO:0000256" key="8">
    <source>
        <dbReference type="SAM" id="Phobius"/>
    </source>
</evidence>